<keyword evidence="1" id="KW-0464">Manganese</keyword>
<evidence type="ECO:0000313" key="4">
    <source>
        <dbReference type="EMBL" id="MER2494165.1"/>
    </source>
</evidence>
<dbReference type="NCBIfam" id="TIGR02291">
    <property type="entry name" value="rimK_rel_E_lig"/>
    <property type="match status" value="1"/>
</dbReference>
<accession>A0ABV1RN96</accession>
<proteinExistence type="predicted"/>
<dbReference type="Proteomes" id="UP001467690">
    <property type="component" value="Unassembled WGS sequence"/>
</dbReference>
<evidence type="ECO:0000313" key="5">
    <source>
        <dbReference type="Proteomes" id="UP001467690"/>
    </source>
</evidence>
<dbReference type="EMBL" id="JBELOE010000284">
    <property type="protein sequence ID" value="MER2494165.1"/>
    <property type="molecule type" value="Genomic_DNA"/>
</dbReference>
<comment type="caution">
    <text evidence="4">The sequence shown here is derived from an EMBL/GenBank/DDBJ whole genome shotgun (WGS) entry which is preliminary data.</text>
</comment>
<dbReference type="InterPro" id="IPR039523">
    <property type="entry name" value="RimK-rel_E_lig_ATP-grasp"/>
</dbReference>
<organism evidence="4 5">
    <name type="scientific">Catenovulum sediminis</name>
    <dbReference type="NCBI Taxonomy" id="1740262"/>
    <lineage>
        <taxon>Bacteria</taxon>
        <taxon>Pseudomonadati</taxon>
        <taxon>Pseudomonadota</taxon>
        <taxon>Gammaproteobacteria</taxon>
        <taxon>Alteromonadales</taxon>
        <taxon>Alteromonadaceae</taxon>
        <taxon>Catenovulum</taxon>
    </lineage>
</organism>
<dbReference type="SUPFAM" id="SSF56059">
    <property type="entry name" value="Glutathione synthetase ATP-binding domain-like"/>
    <property type="match status" value="1"/>
</dbReference>
<dbReference type="PANTHER" id="PTHR21621">
    <property type="entry name" value="RIBOSOMAL PROTEIN S6 MODIFICATION PROTEIN"/>
    <property type="match status" value="1"/>
</dbReference>
<evidence type="ECO:0000259" key="3">
    <source>
        <dbReference type="PROSITE" id="PS50975"/>
    </source>
</evidence>
<gene>
    <name evidence="4" type="ORF">ABS311_19995</name>
</gene>
<keyword evidence="2" id="KW-0547">Nucleotide-binding</keyword>
<dbReference type="PROSITE" id="PS50975">
    <property type="entry name" value="ATP_GRASP"/>
    <property type="match status" value="1"/>
</dbReference>
<reference evidence="4 5" key="1">
    <citation type="submission" date="2024-06" db="EMBL/GenBank/DDBJ databases">
        <authorList>
            <person name="Chen R.Y."/>
        </authorList>
    </citation>
    <scope>NUCLEOTIDE SEQUENCE [LARGE SCALE GENOMIC DNA]</scope>
    <source>
        <strain evidence="4 5">D2</strain>
    </source>
</reference>
<evidence type="ECO:0000256" key="2">
    <source>
        <dbReference type="PROSITE-ProRule" id="PRU00409"/>
    </source>
</evidence>
<keyword evidence="2" id="KW-0067">ATP-binding</keyword>
<evidence type="ECO:0000256" key="1">
    <source>
        <dbReference type="ARBA" id="ARBA00023211"/>
    </source>
</evidence>
<dbReference type="Pfam" id="PF14397">
    <property type="entry name" value="ATPgrasp_ST"/>
    <property type="match status" value="1"/>
</dbReference>
<feature type="domain" description="ATP-grasp" evidence="3">
    <location>
        <begin position="44"/>
        <end position="295"/>
    </location>
</feature>
<dbReference type="InterPro" id="IPR011761">
    <property type="entry name" value="ATP-grasp"/>
</dbReference>
<dbReference type="PANTHER" id="PTHR21621:SF0">
    <property type="entry name" value="BETA-CITRYLGLUTAMATE SYNTHASE B-RELATED"/>
    <property type="match status" value="1"/>
</dbReference>
<dbReference type="RefSeq" id="WP_350403174.1">
    <property type="nucleotide sequence ID" value="NZ_JBELOE010000284.1"/>
</dbReference>
<name>A0ABV1RN96_9ALTE</name>
<dbReference type="Gene3D" id="3.30.470.20">
    <property type="entry name" value="ATP-grasp fold, B domain"/>
    <property type="match status" value="1"/>
</dbReference>
<dbReference type="InterPro" id="IPR011758">
    <property type="entry name" value="RimK-rel_E_lig"/>
</dbReference>
<protein>
    <submittedName>
        <fullName evidence="4">Alpha-L-glutamate ligase-like protein</fullName>
    </submittedName>
</protein>
<sequence>MIFANPFALSRQGILGMNERNIRYISRYNQRIHFPLVDDKLQTKRILMNSDIHVPELLATVTQQSDVVKLSQYLPDTGGFVIKPAKGSGGKGILIVQHNHQTQFIKPSGMQLDLTALQHHCSNILAGLYSLGGKPDVAIIERIINFDQQYSAYSYEGVPDIRVIIFKGYPVMAMMRLSTKASDGKANLHQGAVGVGLDIATGQALRAVQFGKPVFHHPDTGQTLSDLKVPDWKSLLLLAAKCYEKTNLGYLGADLVLDVELGPLLLELNARPGLSIQIANGCGLKPRLKIIEKQSEIRDAQKRVNFSSQYFAQN</sequence>
<keyword evidence="5" id="KW-1185">Reference proteome</keyword>